<dbReference type="Proteomes" id="UP001145069">
    <property type="component" value="Unassembled WGS sequence"/>
</dbReference>
<evidence type="ECO:0000313" key="2">
    <source>
        <dbReference type="Proteomes" id="UP001145069"/>
    </source>
</evidence>
<organism evidence="1 2">
    <name type="scientific">Aquibacillus salsiterrae</name>
    <dbReference type="NCBI Taxonomy" id="2950439"/>
    <lineage>
        <taxon>Bacteria</taxon>
        <taxon>Bacillati</taxon>
        <taxon>Bacillota</taxon>
        <taxon>Bacilli</taxon>
        <taxon>Bacillales</taxon>
        <taxon>Bacillaceae</taxon>
        <taxon>Aquibacillus</taxon>
    </lineage>
</organism>
<keyword evidence="2" id="KW-1185">Reference proteome</keyword>
<protein>
    <submittedName>
        <fullName evidence="1">Uncharacterized protein</fullName>
    </submittedName>
</protein>
<gene>
    <name evidence="1" type="ORF">NC799_14060</name>
</gene>
<evidence type="ECO:0000313" key="1">
    <source>
        <dbReference type="EMBL" id="MDC3418015.1"/>
    </source>
</evidence>
<proteinExistence type="predicted"/>
<dbReference type="RefSeq" id="WP_272447078.1">
    <property type="nucleotide sequence ID" value="NZ_JAMQKC010000018.1"/>
</dbReference>
<dbReference type="AlphaFoldDB" id="A0A9X4AH64"/>
<sequence>VRIRARARHHTVLITPIPLSNIKIIGGGILNDYVGEFSVDNYKSRPGPKIGPQLEFWTANNGMEYKMNGCEKTAAFPDL</sequence>
<name>A0A9X4AH64_9BACI</name>
<dbReference type="EMBL" id="JAMQKC010000018">
    <property type="protein sequence ID" value="MDC3418015.1"/>
    <property type="molecule type" value="Genomic_DNA"/>
</dbReference>
<reference evidence="1" key="1">
    <citation type="submission" date="2022-06" db="EMBL/GenBank/DDBJ databases">
        <title>Aquibacillus sp. a new bacterium isolated from soil saline samples.</title>
        <authorList>
            <person name="Galisteo C."/>
            <person name="De La Haba R."/>
            <person name="Sanchez-Porro C."/>
            <person name="Ventosa A."/>
        </authorList>
    </citation>
    <scope>NUCLEOTIDE SEQUENCE</scope>
    <source>
        <strain evidence="1">3ASR75-54</strain>
    </source>
</reference>
<accession>A0A9X4AH64</accession>
<feature type="non-terminal residue" evidence="1">
    <location>
        <position position="1"/>
    </location>
</feature>
<comment type="caution">
    <text evidence="1">The sequence shown here is derived from an EMBL/GenBank/DDBJ whole genome shotgun (WGS) entry which is preliminary data.</text>
</comment>